<feature type="compositionally biased region" description="Basic residues" evidence="14">
    <location>
        <begin position="309"/>
        <end position="323"/>
    </location>
</feature>
<evidence type="ECO:0000256" key="9">
    <source>
        <dbReference type="ARBA" id="ARBA00023163"/>
    </source>
</evidence>
<evidence type="ECO:0000313" key="18">
    <source>
        <dbReference type="Proteomes" id="UP001164286"/>
    </source>
</evidence>
<name>A0AA38HGJ2_9TREE</name>
<comment type="caution">
    <text evidence="17">The sequence shown here is derived from an EMBL/GenBank/DDBJ whole genome shotgun (WGS) entry which is preliminary data.</text>
</comment>
<keyword evidence="11" id="KW-0012">Acyltransferase</keyword>
<dbReference type="PANTHER" id="PTHR45750:SF3">
    <property type="entry name" value="HISTONE ACETYLTRANSFERASE"/>
    <property type="match status" value="1"/>
</dbReference>
<dbReference type="GeneID" id="77728297"/>
<dbReference type="GO" id="GO:0000123">
    <property type="term" value="C:histone acetyltransferase complex"/>
    <property type="evidence" value="ECO:0007669"/>
    <property type="project" value="TreeGrafter"/>
</dbReference>
<keyword evidence="9" id="KW-0804">Transcription</keyword>
<feature type="region of interest" description="Disordered" evidence="14">
    <location>
        <begin position="238"/>
        <end position="329"/>
    </location>
</feature>
<dbReference type="PROSITE" id="PS00633">
    <property type="entry name" value="BROMODOMAIN_1"/>
    <property type="match status" value="1"/>
</dbReference>
<keyword evidence="13" id="KW-0175">Coiled coil</keyword>
<evidence type="ECO:0000256" key="11">
    <source>
        <dbReference type="ARBA" id="ARBA00023315"/>
    </source>
</evidence>
<dbReference type="EMBL" id="JAKWFO010000001">
    <property type="protein sequence ID" value="KAI9639741.1"/>
    <property type="molecule type" value="Genomic_DNA"/>
</dbReference>
<evidence type="ECO:0000256" key="14">
    <source>
        <dbReference type="SAM" id="MobiDB-lite"/>
    </source>
</evidence>
<feature type="domain" description="Bromo" evidence="15">
    <location>
        <begin position="692"/>
        <end position="762"/>
    </location>
</feature>
<dbReference type="SUPFAM" id="SSF55729">
    <property type="entry name" value="Acyl-CoA N-acyltransferases (Nat)"/>
    <property type="match status" value="1"/>
</dbReference>
<dbReference type="GO" id="GO:0045944">
    <property type="term" value="P:positive regulation of transcription by RNA polymerase II"/>
    <property type="evidence" value="ECO:0007669"/>
    <property type="project" value="TreeGrafter"/>
</dbReference>
<evidence type="ECO:0000256" key="8">
    <source>
        <dbReference type="ARBA" id="ARBA00023159"/>
    </source>
</evidence>
<evidence type="ECO:0000256" key="12">
    <source>
        <dbReference type="PROSITE-ProRule" id="PRU00035"/>
    </source>
</evidence>
<dbReference type="InterPro" id="IPR037800">
    <property type="entry name" value="GCN5"/>
</dbReference>
<dbReference type="EC" id="2.3.1.48" evidence="3"/>
<dbReference type="InterPro" id="IPR018359">
    <property type="entry name" value="Bromodomain_CS"/>
</dbReference>
<sequence length="784" mass="87434">MAPKRKTGGRAPSKASQLKRKPSSETGSSPLSPVRSLEADPSGGYSVAGVVSQAGEDEEEDEDEDDEEDEEEDGDEDEDDTITAGPSTLPSASLFRYPTPPSNFLTLSEREKSFKSARFLACQSANCDCQEMLPPAGAQLGAMSRAELEEILDRDEEDEGDEERTGEGWWRVCGQCGHGWDEEGAGHTWPAGVSLEERNRRGKVVGRIEELLNDNSLLTTFPTPRIPDTESLYKQLQPFHRPTGGKKPALPNSLPALDISTPDSHSFLDGDAGTPGEGSDHGDDRPNKRRRMEEEDGGDEVALPDSAQKGKKPSGKTTGRKARMPQTVVRSARGLVPMETEADGTQHVGGQLPETVLQDGQAVAGVSGEGGEDEDEEEVPLAQQRPQLEEGERKRREIAKEKEKEREVEVLRNQRKEDVEIWEGVELPKLPPRPAAVEEAAEEIRLVVVASRNPTPVASILLVGLKNLFQKQLPKMPREYITRLVLDKNHISMAIVKRGWRVVGGICYRPFESRGFAEIVFCAVDSSEQIKGYGSHLMNSLKDHVKRAHLSINYFLTYADNYAVGYFKKQGFTKEISFPRERWVGYIKDYEGGTIMQCGMLPKVRYLEVHQMLADQKAAVLAKIKSLTKSHVVHPGLEAFKHRREGQHLKLKKEEVPGLAETSWDPDLDDILRQPKRNPHHGLLQQVLDDLINEPSAWPFIKPVDGALVHDYYTVIIHPIDLSTMESKLENNHYDTIESFMDDVRLMCANCRQYNGDKNTYTAQANKLEKAAERILRKRQAATV</sequence>
<dbReference type="RefSeq" id="XP_052949518.1">
    <property type="nucleotide sequence ID" value="XM_053089092.1"/>
</dbReference>
<evidence type="ECO:0000259" key="15">
    <source>
        <dbReference type="PROSITE" id="PS50014"/>
    </source>
</evidence>
<evidence type="ECO:0000256" key="2">
    <source>
        <dbReference type="ARBA" id="ARBA00008607"/>
    </source>
</evidence>
<protein>
    <recommendedName>
        <fullName evidence="3">histone acetyltransferase</fullName>
        <ecNumber evidence="3">2.3.1.48</ecNumber>
    </recommendedName>
</protein>
<evidence type="ECO:0000259" key="16">
    <source>
        <dbReference type="PROSITE" id="PS51186"/>
    </source>
</evidence>
<evidence type="ECO:0000256" key="1">
    <source>
        <dbReference type="ARBA" id="ARBA00004123"/>
    </source>
</evidence>
<dbReference type="AlphaFoldDB" id="A0AA38HGJ2"/>
<dbReference type="Gene3D" id="1.20.920.10">
    <property type="entry name" value="Bromodomain-like"/>
    <property type="match status" value="1"/>
</dbReference>
<dbReference type="InterPro" id="IPR016181">
    <property type="entry name" value="Acyl_CoA_acyltransferase"/>
</dbReference>
<keyword evidence="4" id="KW-0808">Transferase</keyword>
<dbReference type="Pfam" id="PF00583">
    <property type="entry name" value="Acetyltransf_1"/>
    <property type="match status" value="1"/>
</dbReference>
<feature type="region of interest" description="Disordered" evidence="14">
    <location>
        <begin position="365"/>
        <end position="394"/>
    </location>
</feature>
<evidence type="ECO:0000256" key="10">
    <source>
        <dbReference type="ARBA" id="ARBA00023242"/>
    </source>
</evidence>
<feature type="compositionally biased region" description="Acidic residues" evidence="14">
    <location>
        <begin position="370"/>
        <end position="379"/>
    </location>
</feature>
<keyword evidence="7 12" id="KW-0103">Bromodomain</keyword>
<dbReference type="CDD" id="cd05509">
    <property type="entry name" value="Bromo_gcn5_like"/>
    <property type="match status" value="1"/>
</dbReference>
<feature type="domain" description="N-acetyltransferase" evidence="16">
    <location>
        <begin position="449"/>
        <end position="591"/>
    </location>
</feature>
<dbReference type="PROSITE" id="PS51186">
    <property type="entry name" value="GNAT"/>
    <property type="match status" value="1"/>
</dbReference>
<accession>A0AA38HGJ2</accession>
<dbReference type="Pfam" id="PF00439">
    <property type="entry name" value="Bromodomain"/>
    <property type="match status" value="1"/>
</dbReference>
<dbReference type="Proteomes" id="UP001164286">
    <property type="component" value="Unassembled WGS sequence"/>
</dbReference>
<comment type="similarity">
    <text evidence="2">Belongs to the acetyltransferase family. GCN5 subfamily.</text>
</comment>
<feature type="coiled-coil region" evidence="13">
    <location>
        <begin position="751"/>
        <end position="778"/>
    </location>
</feature>
<dbReference type="PROSITE" id="PS50014">
    <property type="entry name" value="BROMODOMAIN_2"/>
    <property type="match status" value="1"/>
</dbReference>
<dbReference type="SMART" id="SM00297">
    <property type="entry name" value="BROMO"/>
    <property type="match status" value="1"/>
</dbReference>
<evidence type="ECO:0000256" key="3">
    <source>
        <dbReference type="ARBA" id="ARBA00013184"/>
    </source>
</evidence>
<evidence type="ECO:0000256" key="4">
    <source>
        <dbReference type="ARBA" id="ARBA00022679"/>
    </source>
</evidence>
<comment type="subcellular location">
    <subcellularLocation>
        <location evidence="1">Nucleus</location>
    </subcellularLocation>
</comment>
<dbReference type="InterPro" id="IPR001487">
    <property type="entry name" value="Bromodomain"/>
</dbReference>
<keyword evidence="18" id="KW-1185">Reference proteome</keyword>
<keyword evidence="10" id="KW-0539">Nucleus</keyword>
<evidence type="ECO:0000256" key="6">
    <source>
        <dbReference type="ARBA" id="ARBA00023015"/>
    </source>
</evidence>
<organism evidence="17 18">
    <name type="scientific">Dioszegia hungarica</name>
    <dbReference type="NCBI Taxonomy" id="4972"/>
    <lineage>
        <taxon>Eukaryota</taxon>
        <taxon>Fungi</taxon>
        <taxon>Dikarya</taxon>
        <taxon>Basidiomycota</taxon>
        <taxon>Agaricomycotina</taxon>
        <taxon>Tremellomycetes</taxon>
        <taxon>Tremellales</taxon>
        <taxon>Bulleribasidiaceae</taxon>
        <taxon>Dioszegia</taxon>
    </lineage>
</organism>
<dbReference type="GO" id="GO:0005634">
    <property type="term" value="C:nucleus"/>
    <property type="evidence" value="ECO:0007669"/>
    <property type="project" value="UniProtKB-SubCell"/>
</dbReference>
<feature type="compositionally biased region" description="Acidic residues" evidence="14">
    <location>
        <begin position="55"/>
        <end position="81"/>
    </location>
</feature>
<reference evidence="17" key="1">
    <citation type="journal article" date="2022" name="G3 (Bethesda)">
        <title>High quality genome of the basidiomycete yeast Dioszegia hungarica PDD-24b-2 isolated from cloud water.</title>
        <authorList>
            <person name="Jarrige D."/>
            <person name="Haridas S."/>
            <person name="Bleykasten-Grosshans C."/>
            <person name="Joly M."/>
            <person name="Nadalig T."/>
            <person name="Sancelme M."/>
            <person name="Vuilleumier S."/>
            <person name="Grigoriev I.V."/>
            <person name="Amato P."/>
            <person name="Bringel F."/>
        </authorList>
    </citation>
    <scope>NUCLEOTIDE SEQUENCE</scope>
    <source>
        <strain evidence="17">PDD-24b-2</strain>
    </source>
</reference>
<dbReference type="GO" id="GO:0010484">
    <property type="term" value="F:histone H3 acetyltransferase activity"/>
    <property type="evidence" value="ECO:0007669"/>
    <property type="project" value="TreeGrafter"/>
</dbReference>
<dbReference type="PANTHER" id="PTHR45750">
    <property type="entry name" value="GH11602P"/>
    <property type="match status" value="1"/>
</dbReference>
<dbReference type="CDD" id="cd04301">
    <property type="entry name" value="NAT_SF"/>
    <property type="match status" value="1"/>
</dbReference>
<evidence type="ECO:0000256" key="13">
    <source>
        <dbReference type="SAM" id="Coils"/>
    </source>
</evidence>
<dbReference type="InterPro" id="IPR000182">
    <property type="entry name" value="GNAT_dom"/>
</dbReference>
<feature type="region of interest" description="Disordered" evidence="14">
    <location>
        <begin position="1"/>
        <end position="100"/>
    </location>
</feature>
<evidence type="ECO:0000313" key="17">
    <source>
        <dbReference type="EMBL" id="KAI9639741.1"/>
    </source>
</evidence>
<dbReference type="InterPro" id="IPR036427">
    <property type="entry name" value="Bromodomain-like_sf"/>
</dbReference>
<keyword evidence="8" id="KW-0010">Activator</keyword>
<dbReference type="PRINTS" id="PR00503">
    <property type="entry name" value="BROMODOMAIN"/>
</dbReference>
<evidence type="ECO:0000256" key="7">
    <source>
        <dbReference type="ARBA" id="ARBA00023117"/>
    </source>
</evidence>
<dbReference type="Gene3D" id="3.40.630.30">
    <property type="match status" value="1"/>
</dbReference>
<proteinExistence type="inferred from homology"/>
<keyword evidence="5" id="KW-0156">Chromatin regulator</keyword>
<keyword evidence="6" id="KW-0805">Transcription regulation</keyword>
<gene>
    <name evidence="17" type="ORF">MKK02DRAFT_35130</name>
</gene>
<evidence type="ECO:0000256" key="5">
    <source>
        <dbReference type="ARBA" id="ARBA00022853"/>
    </source>
</evidence>
<dbReference type="SUPFAM" id="SSF47370">
    <property type="entry name" value="Bromodomain"/>
    <property type="match status" value="1"/>
</dbReference>